<protein>
    <submittedName>
        <fullName evidence="5">Glycosyl transferase family 1</fullName>
    </submittedName>
</protein>
<feature type="region of interest" description="Disordered" evidence="2">
    <location>
        <begin position="1"/>
        <end position="22"/>
    </location>
</feature>
<evidence type="ECO:0000313" key="6">
    <source>
        <dbReference type="Proteomes" id="UP000323166"/>
    </source>
</evidence>
<evidence type="ECO:0000256" key="2">
    <source>
        <dbReference type="SAM" id="MobiDB-lite"/>
    </source>
</evidence>
<dbReference type="PANTHER" id="PTHR43685:SF2">
    <property type="entry name" value="GLYCOSYLTRANSFERASE 2-LIKE DOMAIN-CONTAINING PROTEIN"/>
    <property type="match status" value="1"/>
</dbReference>
<dbReference type="GO" id="GO:0016757">
    <property type="term" value="F:glycosyltransferase activity"/>
    <property type="evidence" value="ECO:0007669"/>
    <property type="project" value="InterPro"/>
</dbReference>
<name>A0A5S4ZVK6_9FIRM</name>
<evidence type="ECO:0000313" key="5">
    <source>
        <dbReference type="EMBL" id="TYO96888.1"/>
    </source>
</evidence>
<evidence type="ECO:0000259" key="3">
    <source>
        <dbReference type="Pfam" id="PF00534"/>
    </source>
</evidence>
<dbReference type="InterPro" id="IPR029044">
    <property type="entry name" value="Nucleotide-diphossugar_trans"/>
</dbReference>
<dbReference type="SUPFAM" id="SSF53448">
    <property type="entry name" value="Nucleotide-diphospho-sugar transferases"/>
    <property type="match status" value="1"/>
</dbReference>
<evidence type="ECO:0000256" key="1">
    <source>
        <dbReference type="SAM" id="Coils"/>
    </source>
</evidence>
<keyword evidence="6" id="KW-1185">Reference proteome</keyword>
<dbReference type="SUPFAM" id="SSF53756">
    <property type="entry name" value="UDP-Glycosyltransferase/glycogen phosphorylase"/>
    <property type="match status" value="1"/>
</dbReference>
<dbReference type="AlphaFoldDB" id="A0A5S4ZVK6"/>
<comment type="caution">
    <text evidence="5">The sequence shown here is derived from an EMBL/GenBank/DDBJ whole genome shotgun (WGS) entry which is preliminary data.</text>
</comment>
<dbReference type="PANTHER" id="PTHR43685">
    <property type="entry name" value="GLYCOSYLTRANSFERASE"/>
    <property type="match status" value="1"/>
</dbReference>
<feature type="domain" description="Glycosyltransferase 2-like" evidence="4">
    <location>
        <begin position="326"/>
        <end position="443"/>
    </location>
</feature>
<dbReference type="InterPro" id="IPR001296">
    <property type="entry name" value="Glyco_trans_1"/>
</dbReference>
<gene>
    <name evidence="5" type="ORF">LX24_00698</name>
</gene>
<dbReference type="Proteomes" id="UP000323166">
    <property type="component" value="Unassembled WGS sequence"/>
</dbReference>
<organism evidence="5 6">
    <name type="scientific">Desulfallas thermosapovorans DSM 6562</name>
    <dbReference type="NCBI Taxonomy" id="1121431"/>
    <lineage>
        <taxon>Bacteria</taxon>
        <taxon>Bacillati</taxon>
        <taxon>Bacillota</taxon>
        <taxon>Clostridia</taxon>
        <taxon>Eubacteriales</taxon>
        <taxon>Desulfallaceae</taxon>
        <taxon>Desulfallas</taxon>
    </lineage>
</organism>
<feature type="domain" description="Glycosyl transferase family 1" evidence="3">
    <location>
        <begin position="824"/>
        <end position="915"/>
    </location>
</feature>
<dbReference type="Gene3D" id="3.90.550.10">
    <property type="entry name" value="Spore Coat Polysaccharide Biosynthesis Protein SpsA, Chain A"/>
    <property type="match status" value="1"/>
</dbReference>
<keyword evidence="5" id="KW-0808">Transferase</keyword>
<dbReference type="Gene3D" id="3.40.50.2000">
    <property type="entry name" value="Glycogen Phosphorylase B"/>
    <property type="match status" value="1"/>
</dbReference>
<dbReference type="InterPro" id="IPR050834">
    <property type="entry name" value="Glycosyltransf_2"/>
</dbReference>
<dbReference type="Pfam" id="PF00535">
    <property type="entry name" value="Glycos_transf_2"/>
    <property type="match status" value="1"/>
</dbReference>
<feature type="coiled-coil region" evidence="1">
    <location>
        <begin position="22"/>
        <end position="84"/>
    </location>
</feature>
<reference evidence="5 6" key="1">
    <citation type="submission" date="2019-07" db="EMBL/GenBank/DDBJ databases">
        <title>Genomic Encyclopedia of Type Strains, Phase I: the one thousand microbial genomes (KMG-I) project.</title>
        <authorList>
            <person name="Kyrpides N."/>
        </authorList>
    </citation>
    <scope>NUCLEOTIDE SEQUENCE [LARGE SCALE GENOMIC DNA]</scope>
    <source>
        <strain evidence="5 6">DSM 6562</strain>
    </source>
</reference>
<evidence type="ECO:0000259" key="4">
    <source>
        <dbReference type="Pfam" id="PF00535"/>
    </source>
</evidence>
<sequence length="1226" mass="140201">MNKMPVDPGNKSKPNKDFETGQEELKLQLDKVIKELNIEREREQELTTKLKKLESELKNARVMCQKAVRERDRIKRLYAQIEQSRTWRYTLPVRKLASIFKCDAKGKSSPHRMQSPKPAVAVESTKLLKYERQSVEPGSKPLTQKEKKAAKKISQLKFRLYNLGFTERALADLQSLFQQTNDSCVKRLAAWELVLWYANQYSEAGAQRCLDLLPGALQGEKSPGRLRQAAIIEAECHEILGNKEAAKETINNALELNPHADLFLARTNLETDMKEKVNWINKALALHGISAISYDDSLRGTALDCLRPGHNARRCTEIPSDAPKVTVIVPVYNAEGTIKTALDSITSQTWSNLEIIVVDDHSTDATTDIVEEYVKRDNRTQLIKAESNGGPYVARNLALRAATGEFVTCHDADDWSHPEKIERQVRYLLNNPSIIGNSSQQARVFDDLKPYRRGNPGYYIFNNMSSFMFRRIPVMNAVGYWDCVRFGADSEFIRRIKKVFGENTVVEVSTGPLTFQRQSRNSLTGDGAFGYHGFFMGARKEYFESHEYYHSIADSLRYDFPQKFRPFAVPEPMWPIREVRNSERRHFDVILVSDFRLDGGSNMSNVEEIKAQKRMGLYTGLIQMSRYDYYPRKKINPKIRQLLDGNQVQMIVYGEKLSCDVLILRYPPVLQEWQRYIPNVKAKDIRVIVNQTPMSDYGPGAVLRYDIKRCHKHLLRYFGKGGIWHPISPLVREALNKHHAKELEIITLSDEDWINIIDVDEWRRPSRPSRGAAIRIGRHARDSILKWPADGKELLAVYPDSTGYEIHVLGGAGIPEKILGYLPKNWRVLEFGEMHPKDFLAMLDVFVYYTHPDLVEAFGRVIIEAMAVGVPVILPPKFREVFGEAAIYAEPAEVKEKIDSLMSNDDYYQSQVEKAWAYVKKHFGYSKHAARLGIKKNLEVPIKAGGKVSLKSLQDLPRYKFNWPILPAEFKKGAYSFSWEGLEYDFIYLPAPVNRLFVLLTGAVDRSKTNPPVFHRWSWASYFPGHCLYIADPTLKLYKDINVAWYIGTLKTDVISIIAQLIIDVAGKLNMPLGDVIIYASSAGGFAALKLSSIIPDIVVVAINPQIDVTQYKNKSVDKYLSYCFDGIDRTNAIINYPERFSIIPFCNKIKNNKVVYVQNRLDKHHYHTHFKLFNRAIGLNAANNYRINNIKAIFFEHEDGHRKAEPPELFPTIIETAIGLSRSDL</sequence>
<dbReference type="InterPro" id="IPR001173">
    <property type="entry name" value="Glyco_trans_2-like"/>
</dbReference>
<keyword evidence="1" id="KW-0175">Coiled coil</keyword>
<proteinExistence type="predicted"/>
<dbReference type="CDD" id="cd00761">
    <property type="entry name" value="Glyco_tranf_GTA_type"/>
    <property type="match status" value="1"/>
</dbReference>
<dbReference type="EMBL" id="VNHM01000003">
    <property type="protein sequence ID" value="TYO96888.1"/>
    <property type="molecule type" value="Genomic_DNA"/>
</dbReference>
<dbReference type="Pfam" id="PF00534">
    <property type="entry name" value="Glycos_transf_1"/>
    <property type="match status" value="1"/>
</dbReference>
<dbReference type="RefSeq" id="WP_207706517.1">
    <property type="nucleotide sequence ID" value="NZ_VNHM01000003.1"/>
</dbReference>
<accession>A0A5S4ZVK6</accession>